<evidence type="ECO:0000313" key="3">
    <source>
        <dbReference type="Proteomes" id="UP000018888"/>
    </source>
</evidence>
<reference evidence="2 3" key="2">
    <citation type="journal article" date="2018" name="New Phytol.">
        <title>High intraspecific genome diversity in the model arbuscular mycorrhizal symbiont Rhizophagus irregularis.</title>
        <authorList>
            <person name="Chen E.C.H."/>
            <person name="Morin E."/>
            <person name="Beaudet D."/>
            <person name="Noel J."/>
            <person name="Yildirir G."/>
            <person name="Ndikumana S."/>
            <person name="Charron P."/>
            <person name="St-Onge C."/>
            <person name="Giorgi J."/>
            <person name="Kruger M."/>
            <person name="Marton T."/>
            <person name="Ropars J."/>
            <person name="Grigoriev I.V."/>
            <person name="Hainaut M."/>
            <person name="Henrissat B."/>
            <person name="Roux C."/>
            <person name="Martin F."/>
            <person name="Corradi N."/>
        </authorList>
    </citation>
    <scope>NUCLEOTIDE SEQUENCE [LARGE SCALE GENOMIC DNA]</scope>
    <source>
        <strain evidence="2 3">DAOM 197198</strain>
    </source>
</reference>
<comment type="caution">
    <text evidence="2">The sequence shown here is derived from an EMBL/GenBank/DDBJ whole genome shotgun (WGS) entry which is preliminary data.</text>
</comment>
<keyword evidence="3" id="KW-1185">Reference proteome</keyword>
<dbReference type="AlphaFoldDB" id="A0A2P4PBQ3"/>
<proteinExistence type="predicted"/>
<feature type="signal peptide" evidence="1">
    <location>
        <begin position="1"/>
        <end position="15"/>
    </location>
</feature>
<name>A0A2P4PBQ3_RHIID</name>
<accession>A0A2P4PBQ3</accession>
<reference evidence="2 3" key="1">
    <citation type="journal article" date="2013" name="Proc. Natl. Acad. Sci. U.S.A.">
        <title>Genome of an arbuscular mycorrhizal fungus provides insight into the oldest plant symbiosis.</title>
        <authorList>
            <person name="Tisserant E."/>
            <person name="Malbreil M."/>
            <person name="Kuo A."/>
            <person name="Kohler A."/>
            <person name="Symeonidi A."/>
            <person name="Balestrini R."/>
            <person name="Charron P."/>
            <person name="Duensing N."/>
            <person name="Frei Dit Frey N."/>
            <person name="Gianinazzi-Pearson V."/>
            <person name="Gilbert L.B."/>
            <person name="Handa Y."/>
            <person name="Herr J.R."/>
            <person name="Hijri M."/>
            <person name="Koul R."/>
            <person name="Kawaguchi M."/>
            <person name="Krajinski F."/>
            <person name="Lammers P.J."/>
            <person name="Masclaux F.G."/>
            <person name="Murat C."/>
            <person name="Morin E."/>
            <person name="Ndikumana S."/>
            <person name="Pagni M."/>
            <person name="Petitpierre D."/>
            <person name="Requena N."/>
            <person name="Rosikiewicz P."/>
            <person name="Riley R."/>
            <person name="Saito K."/>
            <person name="San Clemente H."/>
            <person name="Shapiro H."/>
            <person name="van Tuinen D."/>
            <person name="Becard G."/>
            <person name="Bonfante P."/>
            <person name="Paszkowski U."/>
            <person name="Shachar-Hill Y.Y."/>
            <person name="Tuskan G.A."/>
            <person name="Young P.W."/>
            <person name="Sanders I.R."/>
            <person name="Henrissat B."/>
            <person name="Rensing S.A."/>
            <person name="Grigoriev I.V."/>
            <person name="Corradi N."/>
            <person name="Roux C."/>
            <person name="Martin F."/>
        </authorList>
    </citation>
    <scope>NUCLEOTIDE SEQUENCE [LARGE SCALE GENOMIC DNA]</scope>
    <source>
        <strain evidence="2 3">DAOM 197198</strain>
    </source>
</reference>
<gene>
    <name evidence="2" type="ORF">GLOIN_2v1692864</name>
</gene>
<feature type="chain" id="PRO_5015141392" evidence="1">
    <location>
        <begin position="16"/>
        <end position="74"/>
    </location>
</feature>
<evidence type="ECO:0000313" key="2">
    <source>
        <dbReference type="EMBL" id="POG62795.1"/>
    </source>
</evidence>
<sequence length="74" mass="8961">MKGLWWLFRVSGVWALVKYFNKMATNEHFIFFFCILWSIWTCRKFDNFSALWTQDLKPMMPNCLCKKGKEGQLE</sequence>
<dbReference type="EMBL" id="AUPC02000288">
    <property type="protein sequence ID" value="POG62795.1"/>
    <property type="molecule type" value="Genomic_DNA"/>
</dbReference>
<dbReference type="Proteomes" id="UP000018888">
    <property type="component" value="Unassembled WGS sequence"/>
</dbReference>
<organism evidence="2 3">
    <name type="scientific">Rhizophagus irregularis (strain DAOM 181602 / DAOM 197198 / MUCL 43194)</name>
    <name type="common">Arbuscular mycorrhizal fungus</name>
    <name type="synonym">Glomus intraradices</name>
    <dbReference type="NCBI Taxonomy" id="747089"/>
    <lineage>
        <taxon>Eukaryota</taxon>
        <taxon>Fungi</taxon>
        <taxon>Fungi incertae sedis</taxon>
        <taxon>Mucoromycota</taxon>
        <taxon>Glomeromycotina</taxon>
        <taxon>Glomeromycetes</taxon>
        <taxon>Glomerales</taxon>
        <taxon>Glomeraceae</taxon>
        <taxon>Rhizophagus</taxon>
    </lineage>
</organism>
<protein>
    <submittedName>
        <fullName evidence="2">Uncharacterized protein</fullName>
    </submittedName>
</protein>
<keyword evidence="1" id="KW-0732">Signal</keyword>
<evidence type="ECO:0000256" key="1">
    <source>
        <dbReference type="SAM" id="SignalP"/>
    </source>
</evidence>